<evidence type="ECO:0000256" key="6">
    <source>
        <dbReference type="ARBA" id="ARBA00023136"/>
    </source>
</evidence>
<dbReference type="InterPro" id="IPR036938">
    <property type="entry name" value="PAP2/HPO_sf"/>
</dbReference>
<comment type="caution">
    <text evidence="9">The sequence shown here is derived from an EMBL/GenBank/DDBJ whole genome shotgun (WGS) entry which is preliminary data.</text>
</comment>
<sequence>MRIFHLRHLALLSAPLLFLLAALWLVFPSEEAVAGFFQEHREAHPGLTLAFTLITDWCNPVFYGLFGWVLFRAWRSGDRETLRFMGILVAVQAVVAGLAVHFVKHTVGRPRPGQGVWFDPITTRGAFHSLPSGHTTEFMGWAVPFALRLGRTGLTVLTGVAAALVGLSRVYLGWHHPSDVFFGWMLGSFGGMATMVLADSSLFRKKG</sequence>
<evidence type="ECO:0000313" key="9">
    <source>
        <dbReference type="EMBL" id="MUM76277.1"/>
    </source>
</evidence>
<dbReference type="EMBL" id="WODC01000001">
    <property type="protein sequence ID" value="MUM76277.1"/>
    <property type="molecule type" value="Genomic_DNA"/>
</dbReference>
<keyword evidence="6 7" id="KW-0472">Membrane</keyword>
<keyword evidence="4" id="KW-0378">Hydrolase</keyword>
<comment type="subcellular location">
    <subcellularLocation>
        <location evidence="1">Cell membrane</location>
        <topology evidence="1">Multi-pass membrane protein</topology>
    </subcellularLocation>
</comment>
<feature type="domain" description="Phosphatidic acid phosphatase type 2/haloperoxidase" evidence="8">
    <location>
        <begin position="85"/>
        <end position="195"/>
    </location>
</feature>
<keyword evidence="2" id="KW-1003">Cell membrane</keyword>
<dbReference type="InterPro" id="IPR000326">
    <property type="entry name" value="PAP2/HPO"/>
</dbReference>
<dbReference type="AlphaFoldDB" id="A0A7K1KJL8"/>
<dbReference type="Proteomes" id="UP000461162">
    <property type="component" value="Unassembled WGS sequence"/>
</dbReference>
<evidence type="ECO:0000313" key="10">
    <source>
        <dbReference type="Proteomes" id="UP000461162"/>
    </source>
</evidence>
<reference evidence="9 10" key="1">
    <citation type="submission" date="2019-11" db="EMBL/GenBank/DDBJ databases">
        <title>Pseudodesulfovibrio alkaliphilus, sp. nov., an alkaliphilic sulfate-reducing bacteria from mud volcano of Taman peninsula, Russia.</title>
        <authorList>
            <person name="Frolova A."/>
            <person name="Merkel A.Y."/>
            <person name="Slobodkin A.I."/>
        </authorList>
    </citation>
    <scope>NUCLEOTIDE SEQUENCE [LARGE SCALE GENOMIC DNA]</scope>
    <source>
        <strain evidence="9 10">F-1</strain>
    </source>
</reference>
<evidence type="ECO:0000256" key="3">
    <source>
        <dbReference type="ARBA" id="ARBA00022692"/>
    </source>
</evidence>
<dbReference type="SMART" id="SM00014">
    <property type="entry name" value="acidPPc"/>
    <property type="match status" value="1"/>
</dbReference>
<accession>A0A7K1KJL8</accession>
<evidence type="ECO:0000256" key="1">
    <source>
        <dbReference type="ARBA" id="ARBA00004651"/>
    </source>
</evidence>
<keyword evidence="3 7" id="KW-0812">Transmembrane</keyword>
<feature type="transmembrane region" description="Helical" evidence="7">
    <location>
        <begin position="82"/>
        <end position="103"/>
    </location>
</feature>
<evidence type="ECO:0000259" key="8">
    <source>
        <dbReference type="SMART" id="SM00014"/>
    </source>
</evidence>
<dbReference type="PANTHER" id="PTHR14969:SF62">
    <property type="entry name" value="DECAPRENYLPHOSPHORYL-5-PHOSPHORIBOSE PHOSPHATASE RV3807C-RELATED"/>
    <property type="match status" value="1"/>
</dbReference>
<protein>
    <submittedName>
        <fullName evidence="9">Phosphatase PAP2 family protein</fullName>
    </submittedName>
</protein>
<keyword evidence="5 7" id="KW-1133">Transmembrane helix</keyword>
<evidence type="ECO:0000256" key="4">
    <source>
        <dbReference type="ARBA" id="ARBA00022801"/>
    </source>
</evidence>
<dbReference type="RefSeq" id="WP_155931751.1">
    <property type="nucleotide sequence ID" value="NZ_WODC01000001.1"/>
</dbReference>
<keyword evidence="10" id="KW-1185">Reference proteome</keyword>
<dbReference type="SUPFAM" id="SSF48317">
    <property type="entry name" value="Acid phosphatase/Vanadium-dependent haloperoxidase"/>
    <property type="match status" value="1"/>
</dbReference>
<dbReference type="GO" id="GO:0016787">
    <property type="term" value="F:hydrolase activity"/>
    <property type="evidence" value="ECO:0007669"/>
    <property type="project" value="UniProtKB-KW"/>
</dbReference>
<feature type="transmembrane region" description="Helical" evidence="7">
    <location>
        <begin position="180"/>
        <end position="198"/>
    </location>
</feature>
<dbReference type="PANTHER" id="PTHR14969">
    <property type="entry name" value="SPHINGOSINE-1-PHOSPHATE PHOSPHOHYDROLASE"/>
    <property type="match status" value="1"/>
</dbReference>
<name>A0A7K1KJL8_9BACT</name>
<dbReference type="Gene3D" id="1.20.144.10">
    <property type="entry name" value="Phosphatidic acid phosphatase type 2/haloperoxidase"/>
    <property type="match status" value="2"/>
</dbReference>
<evidence type="ECO:0000256" key="2">
    <source>
        <dbReference type="ARBA" id="ARBA00022475"/>
    </source>
</evidence>
<organism evidence="9 10">
    <name type="scientific">Pseudodesulfovibrio alkaliphilus</name>
    <dbReference type="NCBI Taxonomy" id="2661613"/>
    <lineage>
        <taxon>Bacteria</taxon>
        <taxon>Pseudomonadati</taxon>
        <taxon>Thermodesulfobacteriota</taxon>
        <taxon>Desulfovibrionia</taxon>
        <taxon>Desulfovibrionales</taxon>
        <taxon>Desulfovibrionaceae</taxon>
    </lineage>
</organism>
<feature type="transmembrane region" description="Helical" evidence="7">
    <location>
        <begin position="154"/>
        <end position="174"/>
    </location>
</feature>
<proteinExistence type="predicted"/>
<evidence type="ECO:0000256" key="7">
    <source>
        <dbReference type="SAM" id="Phobius"/>
    </source>
</evidence>
<evidence type="ECO:0000256" key="5">
    <source>
        <dbReference type="ARBA" id="ARBA00022989"/>
    </source>
</evidence>
<dbReference type="Pfam" id="PF01569">
    <property type="entry name" value="PAP2"/>
    <property type="match status" value="1"/>
</dbReference>
<feature type="transmembrane region" description="Helical" evidence="7">
    <location>
        <begin position="48"/>
        <end position="70"/>
    </location>
</feature>
<dbReference type="GO" id="GO:0005886">
    <property type="term" value="C:plasma membrane"/>
    <property type="evidence" value="ECO:0007669"/>
    <property type="project" value="UniProtKB-SubCell"/>
</dbReference>
<gene>
    <name evidence="9" type="ORF">GKC30_01365</name>
</gene>